<evidence type="ECO:0008006" key="3">
    <source>
        <dbReference type="Google" id="ProtNLM"/>
    </source>
</evidence>
<organism evidence="1 2">
    <name type="scientific">Eumeta variegata</name>
    <name type="common">Bagworm moth</name>
    <name type="synonym">Eumeta japonica</name>
    <dbReference type="NCBI Taxonomy" id="151549"/>
    <lineage>
        <taxon>Eukaryota</taxon>
        <taxon>Metazoa</taxon>
        <taxon>Ecdysozoa</taxon>
        <taxon>Arthropoda</taxon>
        <taxon>Hexapoda</taxon>
        <taxon>Insecta</taxon>
        <taxon>Pterygota</taxon>
        <taxon>Neoptera</taxon>
        <taxon>Endopterygota</taxon>
        <taxon>Lepidoptera</taxon>
        <taxon>Glossata</taxon>
        <taxon>Ditrysia</taxon>
        <taxon>Tineoidea</taxon>
        <taxon>Psychidae</taxon>
        <taxon>Oiketicinae</taxon>
        <taxon>Eumeta</taxon>
    </lineage>
</organism>
<dbReference type="AlphaFoldDB" id="A0A4C1XNC1"/>
<protein>
    <recommendedName>
        <fullName evidence="3">Reverse transcriptase domain-containing protein</fullName>
    </recommendedName>
</protein>
<gene>
    <name evidence="1" type="ORF">EVAR_44147_1</name>
</gene>
<dbReference type="Proteomes" id="UP000299102">
    <property type="component" value="Unassembled WGS sequence"/>
</dbReference>
<dbReference type="PANTHER" id="PTHR47027">
    <property type="entry name" value="REVERSE TRANSCRIPTASE DOMAIN-CONTAINING PROTEIN"/>
    <property type="match status" value="1"/>
</dbReference>
<sequence>MLKGGGGIVAACCISSLTNARKTIRYLMTGVKQSLYHSINGKPHGSGLIWALQSIYRLSSAFVRINEAYTDWFDIRRGVRQECIASPWLFNLFMDSCLHDLKEYECGLRMELSVKCLLYADNQVTNLKTIWYAERSLAVREYKNCSQYCACVGYFTMRQKVVSLFPVSGRGGPLTQLKDRDAALISGPCAPAHPSEAQAAARSCCVPASRPNI</sequence>
<reference evidence="1 2" key="1">
    <citation type="journal article" date="2019" name="Commun. Biol.">
        <title>The bagworm genome reveals a unique fibroin gene that provides high tensile strength.</title>
        <authorList>
            <person name="Kono N."/>
            <person name="Nakamura H."/>
            <person name="Ohtoshi R."/>
            <person name="Tomita M."/>
            <person name="Numata K."/>
            <person name="Arakawa K."/>
        </authorList>
    </citation>
    <scope>NUCLEOTIDE SEQUENCE [LARGE SCALE GENOMIC DNA]</scope>
</reference>
<evidence type="ECO:0000313" key="1">
    <source>
        <dbReference type="EMBL" id="GBP64064.1"/>
    </source>
</evidence>
<dbReference type="EMBL" id="BGZK01000886">
    <property type="protein sequence ID" value="GBP64064.1"/>
    <property type="molecule type" value="Genomic_DNA"/>
</dbReference>
<dbReference type="PANTHER" id="PTHR47027:SF30">
    <property type="entry name" value="THAP-TYPE DOMAIN-CONTAINING PROTEIN"/>
    <property type="match status" value="1"/>
</dbReference>
<keyword evidence="2" id="KW-1185">Reference proteome</keyword>
<comment type="caution">
    <text evidence="1">The sequence shown here is derived from an EMBL/GenBank/DDBJ whole genome shotgun (WGS) entry which is preliminary data.</text>
</comment>
<accession>A0A4C1XNC1</accession>
<dbReference type="OrthoDB" id="8775810at2759"/>
<proteinExistence type="predicted"/>
<evidence type="ECO:0000313" key="2">
    <source>
        <dbReference type="Proteomes" id="UP000299102"/>
    </source>
</evidence>
<name>A0A4C1XNC1_EUMVA</name>